<dbReference type="Gene3D" id="1.10.1540.10">
    <property type="entry name" value="BEACH domain"/>
    <property type="match status" value="1"/>
</dbReference>
<feature type="repeat" description="WD" evidence="3">
    <location>
        <begin position="3300"/>
        <end position="3341"/>
    </location>
</feature>
<evidence type="ECO:0000256" key="3">
    <source>
        <dbReference type="PROSITE-ProRule" id="PRU00221"/>
    </source>
</evidence>
<feature type="domain" description="BEACH-type PH" evidence="6">
    <location>
        <begin position="2635"/>
        <end position="2784"/>
    </location>
</feature>
<dbReference type="SMART" id="SM00320">
    <property type="entry name" value="WD40"/>
    <property type="match status" value="5"/>
</dbReference>
<feature type="region of interest" description="Disordered" evidence="4">
    <location>
        <begin position="1658"/>
        <end position="1686"/>
    </location>
</feature>
<dbReference type="Gene3D" id="1.25.10.10">
    <property type="entry name" value="Leucine-rich Repeat Variant"/>
    <property type="match status" value="1"/>
</dbReference>
<dbReference type="InterPro" id="IPR001680">
    <property type="entry name" value="WD40_rpt"/>
</dbReference>
<evidence type="ECO:0000313" key="7">
    <source>
        <dbReference type="EMBL" id="CAD9690986.1"/>
    </source>
</evidence>
<evidence type="ECO:0000256" key="2">
    <source>
        <dbReference type="ARBA" id="ARBA00022737"/>
    </source>
</evidence>
<proteinExistence type="predicted"/>
<dbReference type="InterPro" id="IPR011989">
    <property type="entry name" value="ARM-like"/>
</dbReference>
<keyword evidence="1 3" id="KW-0853">WD repeat</keyword>
<name>A0A7S2WIN2_9STRA</name>
<dbReference type="SUPFAM" id="SSF50729">
    <property type="entry name" value="PH domain-like"/>
    <property type="match status" value="1"/>
</dbReference>
<dbReference type="PANTHER" id="PTHR46108:SF4">
    <property type="entry name" value="BLUE CHEESE"/>
    <property type="match status" value="1"/>
</dbReference>
<dbReference type="Pfam" id="PF02138">
    <property type="entry name" value="Beach"/>
    <property type="match status" value="1"/>
</dbReference>
<sequence>MRAFISKYLPGRGASQEGSENKASPRSTSVRNKKTPRSPRRNEKEVETLKRNPRSLVAFFSRGEEEDTDIEQQLKHVVEVLPSILVDYIDKHKGSIKHTVQILNGKVCATQGSNDSTVVKLLKKHASDEGLSFRTLDVLEQIVCVVPGGPDSCAAVGLPARLIESIGLYHGIRTEGASAPRHTHSVDEGELVEENLTEGEDSEGEDATASQRRLRGVLPSESIILRVSAVLCHLVQHESVQLSLIRSPDYGLDKLFRLIQGTGGEAGLLTVLESLAQDEINSAVIEHAQERKLLSIFIDYMHKIVSQHSDEEAKGLIRIMHSLTEFLRGSCRTSQVLLDAFQSLGGYVVFFDALCAMPEQNEDLLTELRAMVHFGPGFLDAEEEAERIGVVHPLFLARNDSAFAVICALLGYIQAETCMRQDYRVMGQILDKYDFAWAFVGKGTDFKRTIENHPAVLKRDELRISLLHCVMTIFSSNPVNFGRLEKFNLMPMLVTSLGAYPQVHDEFLFVTAKMLELISMGLDYRPEAVLRALFTVTFPSLVRNRRKAAKKAKHSRHSTLNFDLVAESRAPTSPPVEFIKQRESDPLAESSGVLDQTASADRNTSAFIMSVFCKTLIKMIASDVRYKDLFREAGLLSSSLFPFITQAAKTAPEEESELFEMFPEWCVLLENMLEDNLENEVALRKNKIHHDLYVLMPIRPTHVFAVFFQLAKQDSPCLDQDLSAMLELLQSGKCSRMITVRLLSTIIKMMRVNHNLKDIFRDCGGFECLLAVLVSLGSSFAPTVSTEEKDECVNVMEKVFHTLTIAMTGNHTVNRHYMQEEIRYESISATCQQIGIFGNALDSKLVDMVLDCSTEVIEIQHASKNGLETGLRIRNVAPLRILTLRISLLSQAGLGELLFRLLDMVTGSHTERASNCDIICSTLIPKILMEELFDPVFCHPEHQLHETAVQLLGCLRMYHSTTKKIKELVETVFGLNLSTDPRKKHGLMAMLRLLNVAANPDNDDAFFCPYVQMAGPSDVFVLPSKQHRGSTARQIASQASHRSYVQNNAPGNLHIAGLGSRAWPPSSGYSLSLWVWLDADAKEEILLASIRNTDGQQLLRVTLEPGNCIKCRTCGPNQNNGGVAKGASPKVDGKINSKALAAVMSAAEVSVAISSFISNAMQKKKPTSSEQLPAKTRFLNDLVPYVATFPDLNIRHGRWHHIVLVHKQTTNLGVLLDKTMNGRMTLYVDGKMQSTEKFPYTASIPTGGVKSSLFVGVDPILAATRKPTDPVRFWRLGPMILLDVPKDEDFARSLFMLGVKYTGTLTRNCATLRDVRSFTTVLLEQLYGYESGGGSVVAHLDRIGLPSDCWKQLLLFNNGFLREKGMVDVDNVVFAFYAGRQATLDGFPSIDTKSLVEKNIQEIDVPRTVLVNSATATSEEQQLLAVLGSGAFAVNPLPFCDVLRSVGAVTAILRLLEVSTDSVIIINILTLVRNLLSGHEYNRYEFRDSNGHRVLAWVLSGIAQRSAAVFNREVFETILRMAIVGNGENALIVDPEMLHQLVLNHQVWRGDKVVSEQRWRFVVVILQWLSNLVGVDNVNVELNFDALHRLNIIDWVLEILLALATDAAPDSEMITDVMTSALQFLHDLNKKKVVRRSLFELFKYILISLPVQHQQLQEQQGQESNVKNEENSNPSKLLSRSQRRGRRSTISDLMVNIQDSDQERKVEASQGAERILKQIRLKLFELLLELPESVGSEDKDAYEQHRDGMYQVYSDILSAHWFSCIIRPEVDGGTVIFAMQLLGELLQESQDFVRHFMGSGGLQIITDGLSLRKDLPTMVMFLLVLLYGIPVRVLREVSSTTSKASVDDTTDDISEFVSPKVRQKLLQRKHAMKTIRTICSKGISATFSQIIPKTSTINPPQWFVDIYSAITTMLSRAIDHKYEAYFGELEEWTTKDSETFCLEVCDVFLRTIQHYPESRNLFGSSLCLQETTGLIFQEATHLDTDDHANYLSCETFTGSISQAILKIYADLLFSAMAEDTTDIPGTPKTMENRVLNYKERSARKVLDIMMQSFPVQNITTEQRILWFQTALVQALLPQLTLIFGDEIWQARASAGSRMKLPHNVDQSKLVSVVCFITGRASFGWVPFSEHTILELMIQANRCVDIEVCNVRINRCIRGLILWTLETAKINETVDDLTQFLHAVTRNFSVMGIETPVRCAPDLGGHPGSYVSPDIVPDILANVVDLGDETILFVLCFVFLLLELIQTNLENEEVRIALIDTLTIVVKSKKDILMRDYTLREGYDLLLVSGDDERVAFREWLANLPAFNSLWLKHLWNAVQKIELFGSHKQCGLASHHTVSPRHAALFTGKRRFLFMEVAEFKRHRMRRMDSMNVKLSEDNVAAYEQLLADSGELILSTVQEAVDRHRRWQRVGLEQLLRGKRYWLAQCEQLSCGIYRELFTVPVDNINDKDGVLCDVHWMLDCTERKDRMRRKLEVNSSFSSSFIAVPLPADALLVEDADDKIDEEQIEDYLFRSIRRPSLKLVGRKRVDTDTLLGCDEIEVGTDAVVLEDDDYEDSDTGESDNGAVKLPEMLHSKGSDEPSVLREIEDFDLDGIMIDPLVEEQNQDTEKKTISIEEEMAELGWRNAERILTELDYSDRKPERILNCSTVRGLESTKAICLICAKAMYIVTNYELQETGDVVQCPVAASRIHTFEVAVLDDKYVRVLPRQSEAKKDDNQEKIDTDTLGSQATNDVQRLRYTSIREFYRKRYMFSEVGLEFFADSANFLLIFESNTDRDWVFTKILSMDLPNLMLSKASDLQDASQTSLASTDGLSLGALMAPFKRFTASVTRKWINGEISNFGYLMYLNMLAGRSHNDLTQYPVFPWILKDYSKDKLDLEDPNIYRDLSKPMGALTETRSRQFEERYQVLASSSDMEPFHYGTHYSCSAYVLQFLIRLEPYSSMALDLQSGQFDRADRLFYSLAQSWSSVSGEDLNAQDVRELIPEFFYLPEFLVNSNKFDFGNTQRDVHVDNVILPTWADGDPHKFIRIQRRALESKYVSEHLHEWIDLIFGYKQRGRAAVEALNVFHPLTYEGQVNLDDIEDPLIKQATMEQIHNFGQTPRKLFSKPHPKKVVPVVDPSKNIVGADPFAIEWHSKLAPPLVIPGGFKRPEVNDPGAQSMSKRPGEVCLVHTDTSVRFVGPPGRIGELHFCPGDSAVLALPVGCTTVNESLYLRWGSEDGSLRLYSITVSTLSYGQTTEKMAGVFECLHNGAISCASVVSTHTGKDMSIKLLTGGEDAVVSLWTLRRIKGCWQIDKEVDLCCHYKGITSICSSREQGIAVSGSKDCSVVVWDLDKLQFIRQLQQQSGCVTKVSMNESNGNIACLAGSDLSYWHVNGTLLATMIVPSVTFSKVTTMVTCNCEEYQDGIYIVTGHMNGSVALWDLPEDSEPGFKGSKWSLKVRSVIRPVTGAVTCLKVGSNGRRLAIGDDQSNAHVWASIETTHSK</sequence>
<dbReference type="SUPFAM" id="SSF48371">
    <property type="entry name" value="ARM repeat"/>
    <property type="match status" value="1"/>
</dbReference>
<dbReference type="PANTHER" id="PTHR46108">
    <property type="entry name" value="BLUE CHEESE"/>
    <property type="match status" value="1"/>
</dbReference>
<dbReference type="InterPro" id="IPR056252">
    <property type="entry name" value="Alfy-like_Arm-like"/>
</dbReference>
<dbReference type="InterPro" id="IPR036322">
    <property type="entry name" value="WD40_repeat_dom_sf"/>
</dbReference>
<feature type="region of interest" description="Disordered" evidence="4">
    <location>
        <begin position="1"/>
        <end position="49"/>
    </location>
</feature>
<reference evidence="7" key="1">
    <citation type="submission" date="2021-01" db="EMBL/GenBank/DDBJ databases">
        <authorList>
            <person name="Corre E."/>
            <person name="Pelletier E."/>
            <person name="Niang G."/>
            <person name="Scheremetjew M."/>
            <person name="Finn R."/>
            <person name="Kale V."/>
            <person name="Holt S."/>
            <person name="Cochrane G."/>
            <person name="Meng A."/>
            <person name="Brown T."/>
            <person name="Cohen L."/>
        </authorList>
    </citation>
    <scope>NUCLEOTIDE SEQUENCE</scope>
    <source>
        <strain evidence="7">NY070348D</strain>
    </source>
</reference>
<dbReference type="FunFam" id="1.10.1540.10:FF:000001">
    <property type="entry name" value="neurobeachin isoform X1"/>
    <property type="match status" value="1"/>
</dbReference>
<dbReference type="Gene3D" id="2.60.120.200">
    <property type="match status" value="1"/>
</dbReference>
<feature type="compositionally biased region" description="Basic and acidic residues" evidence="4">
    <location>
        <begin position="40"/>
        <end position="49"/>
    </location>
</feature>
<feature type="domain" description="BEACH" evidence="5">
    <location>
        <begin position="2818"/>
        <end position="3112"/>
    </location>
</feature>
<dbReference type="InterPro" id="IPR023362">
    <property type="entry name" value="PH-BEACH_dom"/>
</dbReference>
<evidence type="ECO:0000256" key="1">
    <source>
        <dbReference type="ARBA" id="ARBA00022574"/>
    </source>
</evidence>
<dbReference type="PROSITE" id="PS50082">
    <property type="entry name" value="WD_REPEATS_2"/>
    <property type="match status" value="1"/>
</dbReference>
<evidence type="ECO:0000259" key="6">
    <source>
        <dbReference type="PROSITE" id="PS51783"/>
    </source>
</evidence>
<dbReference type="Pfam" id="PF14844">
    <property type="entry name" value="PH_BEACH"/>
    <property type="match status" value="1"/>
</dbReference>
<dbReference type="InterPro" id="IPR015943">
    <property type="entry name" value="WD40/YVTN_repeat-like_dom_sf"/>
</dbReference>
<dbReference type="SUPFAM" id="SSF50978">
    <property type="entry name" value="WD40 repeat-like"/>
    <property type="match status" value="1"/>
</dbReference>
<dbReference type="SUPFAM" id="SSF49899">
    <property type="entry name" value="Concanavalin A-like lectins/glucanases"/>
    <property type="match status" value="1"/>
</dbReference>
<evidence type="ECO:0000256" key="4">
    <source>
        <dbReference type="SAM" id="MobiDB-lite"/>
    </source>
</evidence>
<dbReference type="Pfam" id="PF23295">
    <property type="entry name" value="Arm_4"/>
    <property type="match status" value="1"/>
</dbReference>
<dbReference type="PROSITE" id="PS51783">
    <property type="entry name" value="PH_BEACH"/>
    <property type="match status" value="1"/>
</dbReference>
<dbReference type="InterPro" id="IPR016024">
    <property type="entry name" value="ARM-type_fold"/>
</dbReference>
<evidence type="ECO:0000259" key="5">
    <source>
        <dbReference type="PROSITE" id="PS50197"/>
    </source>
</evidence>
<organism evidence="7">
    <name type="scientific">Mucochytrium quahogii</name>
    <dbReference type="NCBI Taxonomy" id="96639"/>
    <lineage>
        <taxon>Eukaryota</taxon>
        <taxon>Sar</taxon>
        <taxon>Stramenopiles</taxon>
        <taxon>Bigyra</taxon>
        <taxon>Labyrinthulomycetes</taxon>
        <taxon>Thraustochytrida</taxon>
        <taxon>Thraustochytriidae</taxon>
        <taxon>Mucochytrium</taxon>
    </lineage>
</organism>
<gene>
    <name evidence="7" type="ORF">QSP1433_LOCUS10825</name>
</gene>
<dbReference type="SMART" id="SM01026">
    <property type="entry name" value="Beach"/>
    <property type="match status" value="1"/>
</dbReference>
<dbReference type="InterPro" id="IPR019775">
    <property type="entry name" value="WD40_repeat_CS"/>
</dbReference>
<dbReference type="InterPro" id="IPR051944">
    <property type="entry name" value="BEACH_domain_protein"/>
</dbReference>
<dbReference type="CDD" id="cd06071">
    <property type="entry name" value="Beach"/>
    <property type="match status" value="1"/>
</dbReference>
<dbReference type="InterPro" id="IPR036372">
    <property type="entry name" value="BEACH_dom_sf"/>
</dbReference>
<dbReference type="InterPro" id="IPR013320">
    <property type="entry name" value="ConA-like_dom_sf"/>
</dbReference>
<dbReference type="Gene3D" id="2.30.29.30">
    <property type="entry name" value="Pleckstrin-homology domain (PH domain)/Phosphotyrosine-binding domain (PTB)"/>
    <property type="match status" value="1"/>
</dbReference>
<protein>
    <submittedName>
        <fullName evidence="7">Uncharacterized protein</fullName>
    </submittedName>
</protein>
<dbReference type="Gene3D" id="2.130.10.10">
    <property type="entry name" value="YVTN repeat-like/Quinoprotein amine dehydrogenase"/>
    <property type="match status" value="2"/>
</dbReference>
<dbReference type="PROSITE" id="PS00678">
    <property type="entry name" value="WD_REPEATS_1"/>
    <property type="match status" value="1"/>
</dbReference>
<dbReference type="InterPro" id="IPR011993">
    <property type="entry name" value="PH-like_dom_sf"/>
</dbReference>
<feature type="compositionally biased region" description="Polar residues" evidence="4">
    <location>
        <begin position="16"/>
        <end position="30"/>
    </location>
</feature>
<keyword evidence="2" id="KW-0677">Repeat</keyword>
<dbReference type="SUPFAM" id="SSF81837">
    <property type="entry name" value="BEACH domain"/>
    <property type="match status" value="1"/>
</dbReference>
<dbReference type="EMBL" id="HBHK01017195">
    <property type="protein sequence ID" value="CAD9690986.1"/>
    <property type="molecule type" value="Transcribed_RNA"/>
</dbReference>
<dbReference type="InterPro" id="IPR000409">
    <property type="entry name" value="BEACH_dom"/>
</dbReference>
<dbReference type="PROSITE" id="PS50197">
    <property type="entry name" value="BEACH"/>
    <property type="match status" value="1"/>
</dbReference>
<accession>A0A7S2WIN2</accession>